<dbReference type="SUPFAM" id="SSF46689">
    <property type="entry name" value="Homeodomain-like"/>
    <property type="match status" value="1"/>
</dbReference>
<comment type="caution">
    <text evidence="5">The sequence shown here is derived from an EMBL/GenBank/DDBJ whole genome shotgun (WGS) entry which is preliminary data.</text>
</comment>
<keyword evidence="1" id="KW-0805">Transcription regulation</keyword>
<evidence type="ECO:0000256" key="3">
    <source>
        <dbReference type="ARBA" id="ARBA00023163"/>
    </source>
</evidence>
<keyword evidence="3" id="KW-0804">Transcription</keyword>
<dbReference type="Proteomes" id="UP000031937">
    <property type="component" value="Unassembled WGS sequence"/>
</dbReference>
<dbReference type="GO" id="GO:0043565">
    <property type="term" value="F:sequence-specific DNA binding"/>
    <property type="evidence" value="ECO:0007669"/>
    <property type="project" value="InterPro"/>
</dbReference>
<dbReference type="GO" id="GO:0003700">
    <property type="term" value="F:DNA-binding transcription factor activity"/>
    <property type="evidence" value="ECO:0007669"/>
    <property type="project" value="InterPro"/>
</dbReference>
<evidence type="ECO:0000313" key="5">
    <source>
        <dbReference type="EMBL" id="KIO47136.1"/>
    </source>
</evidence>
<proteinExistence type="predicted"/>
<dbReference type="PROSITE" id="PS01124">
    <property type="entry name" value="HTH_ARAC_FAMILY_2"/>
    <property type="match status" value="1"/>
</dbReference>
<dbReference type="AlphaFoldDB" id="A0AB34R7Z3"/>
<name>A0AB34R7Z3_9PORP</name>
<accession>A0AB34R7Z3</accession>
<dbReference type="InterPro" id="IPR009057">
    <property type="entry name" value="Homeodomain-like_sf"/>
</dbReference>
<dbReference type="Pfam" id="PF12833">
    <property type="entry name" value="HTH_18"/>
    <property type="match status" value="1"/>
</dbReference>
<sequence length="278" mass="32328">MSDIFHIYTDISFLPVNEHEAYLKEGFGGICTAGTAIIEVFSVRRQISKNDIVTILPLQLASIHQVSDDFSMTFFKVDKVMFLDIMSGLGKITPDFFFYMRKNFVYALNDGETQRFLGFCHVLAFRGRNDDPVFCRETILHLLRIYYWDFYVYFQRRTSDSKNPPLNSNKENIAFKFGMLVSEHYSLHREIAFYADKLCISPVYLTKVVQEMNGQSPYKVIADYVIVEIKMLLRNPNFGIKDVVGKTGFSNQSSLSRFFRQHTGMSPSEYRRTVHVIR</sequence>
<dbReference type="PANTHER" id="PTHR43280:SF32">
    <property type="entry name" value="TRANSCRIPTIONAL REGULATORY PROTEIN"/>
    <property type="match status" value="1"/>
</dbReference>
<dbReference type="PANTHER" id="PTHR43280">
    <property type="entry name" value="ARAC-FAMILY TRANSCRIPTIONAL REGULATOR"/>
    <property type="match status" value="1"/>
</dbReference>
<protein>
    <submittedName>
        <fullName evidence="5">AraC family transcriptional regulator</fullName>
    </submittedName>
</protein>
<evidence type="ECO:0000256" key="2">
    <source>
        <dbReference type="ARBA" id="ARBA00023125"/>
    </source>
</evidence>
<reference evidence="5 6" key="1">
    <citation type="submission" date="2014-07" db="EMBL/GenBank/DDBJ databases">
        <title>Porphyromonadaceae bacterium OUH 334697 = ATCC BAA-2682 = DSM 28341 draft genome.</title>
        <authorList>
            <person name="Sydenham T.V."/>
            <person name="Hasman H."/>
            <person name="Justesen U.S."/>
        </authorList>
    </citation>
    <scope>NUCLEOTIDE SEQUENCE [LARGE SCALE GENOMIC DNA]</scope>
    <source>
        <strain evidence="5 6">OUH 334697</strain>
    </source>
</reference>
<keyword evidence="2" id="KW-0238">DNA-binding</keyword>
<dbReference type="Gene3D" id="1.10.10.60">
    <property type="entry name" value="Homeodomain-like"/>
    <property type="match status" value="1"/>
</dbReference>
<gene>
    <name evidence="5" type="ORF">IE90_00590</name>
</gene>
<dbReference type="SMART" id="SM00342">
    <property type="entry name" value="HTH_ARAC"/>
    <property type="match status" value="1"/>
</dbReference>
<dbReference type="RefSeq" id="WP_041501983.1">
    <property type="nucleotide sequence ID" value="NZ_JPIT01000007.1"/>
</dbReference>
<dbReference type="EMBL" id="JPIT01000007">
    <property type="protein sequence ID" value="KIO47136.1"/>
    <property type="molecule type" value="Genomic_DNA"/>
</dbReference>
<organism evidence="5 6">
    <name type="scientific">Sanguibacteroides justesenii</name>
    <dbReference type="NCBI Taxonomy" id="1547597"/>
    <lineage>
        <taxon>Bacteria</taxon>
        <taxon>Pseudomonadati</taxon>
        <taxon>Bacteroidota</taxon>
        <taxon>Bacteroidia</taxon>
        <taxon>Bacteroidales</taxon>
        <taxon>Porphyromonadaceae</taxon>
        <taxon>Sanguibacteroides</taxon>
    </lineage>
</organism>
<evidence type="ECO:0000313" key="6">
    <source>
        <dbReference type="Proteomes" id="UP000031937"/>
    </source>
</evidence>
<dbReference type="InterPro" id="IPR018060">
    <property type="entry name" value="HTH_AraC"/>
</dbReference>
<evidence type="ECO:0000256" key="1">
    <source>
        <dbReference type="ARBA" id="ARBA00023015"/>
    </source>
</evidence>
<evidence type="ECO:0000259" key="4">
    <source>
        <dbReference type="PROSITE" id="PS01124"/>
    </source>
</evidence>
<feature type="domain" description="HTH araC/xylS-type" evidence="4">
    <location>
        <begin position="175"/>
        <end position="273"/>
    </location>
</feature>